<dbReference type="InterPro" id="IPR052712">
    <property type="entry name" value="Acid_resist_chaperone_HdeD"/>
</dbReference>
<dbReference type="PANTHER" id="PTHR34989">
    <property type="entry name" value="PROTEIN HDED"/>
    <property type="match status" value="1"/>
</dbReference>
<dbReference type="InterPro" id="IPR005325">
    <property type="entry name" value="DUF308_memb"/>
</dbReference>
<name>A0A0X8X3P5_9SPHI</name>
<organism evidence="1 2">
    <name type="scientific">Mucilaginibacter gotjawali</name>
    <dbReference type="NCBI Taxonomy" id="1550579"/>
    <lineage>
        <taxon>Bacteria</taxon>
        <taxon>Pseudomonadati</taxon>
        <taxon>Bacteroidota</taxon>
        <taxon>Sphingobacteriia</taxon>
        <taxon>Sphingobacteriales</taxon>
        <taxon>Sphingobacteriaceae</taxon>
        <taxon>Mucilaginibacter</taxon>
    </lineage>
</organism>
<sequence>MTTIIYKTYKSAISHWWLILLAGIVLIGLGIWIIASPFQSFLSLSKIFAMGIFATGIFEVVFALNNHKSIEAWGWTLVSGLVDLFVGGYLFLYPLITMVILPVIIGFWMLFRGVFAIGNSIDMRAYGFLDWRWLLTSAIFVILLACLILGNLAFGVVNTIIWTGLAFICAGIFRIHLSIKLRKLKHDF</sequence>
<reference evidence="1 2" key="1">
    <citation type="submission" date="2015-12" db="EMBL/GenBank/DDBJ databases">
        <title>Genome sequence of Mucilaginibacter gotjawali.</title>
        <authorList>
            <person name="Lee J.S."/>
            <person name="Lee K.C."/>
            <person name="Kim K.K."/>
            <person name="Lee B.W."/>
        </authorList>
    </citation>
    <scope>NUCLEOTIDE SEQUENCE [LARGE SCALE GENOMIC DNA]</scope>
    <source>
        <strain evidence="1 2">SA3-7</strain>
    </source>
</reference>
<dbReference type="GO" id="GO:0005886">
    <property type="term" value="C:plasma membrane"/>
    <property type="evidence" value="ECO:0007669"/>
    <property type="project" value="TreeGrafter"/>
</dbReference>
<gene>
    <name evidence="1" type="ORF">MgSA37_03236</name>
</gene>
<evidence type="ECO:0000313" key="1">
    <source>
        <dbReference type="EMBL" id="BAU55055.1"/>
    </source>
</evidence>
<protein>
    <submittedName>
        <fullName evidence="1">Uncharacterized protein</fullName>
    </submittedName>
</protein>
<dbReference type="Pfam" id="PF03729">
    <property type="entry name" value="DUF308"/>
    <property type="match status" value="2"/>
</dbReference>
<dbReference type="AlphaFoldDB" id="A0A0X8X3P5"/>
<proteinExistence type="predicted"/>
<accession>A0A0X8X3P5</accession>
<evidence type="ECO:0000313" key="2">
    <source>
        <dbReference type="Proteomes" id="UP000218263"/>
    </source>
</evidence>
<dbReference type="OrthoDB" id="7059775at2"/>
<dbReference type="PANTHER" id="PTHR34989:SF1">
    <property type="entry name" value="PROTEIN HDED"/>
    <property type="match status" value="1"/>
</dbReference>
<dbReference type="KEGG" id="mgot:MgSA37_03236"/>
<dbReference type="RefSeq" id="WP_096353221.1">
    <property type="nucleotide sequence ID" value="NZ_AP017313.1"/>
</dbReference>
<dbReference type="EMBL" id="AP017313">
    <property type="protein sequence ID" value="BAU55055.1"/>
    <property type="molecule type" value="Genomic_DNA"/>
</dbReference>
<keyword evidence="2" id="KW-1185">Reference proteome</keyword>
<dbReference type="Proteomes" id="UP000218263">
    <property type="component" value="Chromosome"/>
</dbReference>